<comment type="caution">
    <text evidence="1">The sequence shown here is derived from an EMBL/GenBank/DDBJ whole genome shotgun (WGS) entry which is preliminary data.</text>
</comment>
<dbReference type="Pfam" id="PF14223">
    <property type="entry name" value="Retrotran_gag_2"/>
    <property type="match status" value="1"/>
</dbReference>
<sequence>MPLLKGYDLEGYIDGTNECPLHLTSNNEPNPAYFSWQKQDQILLGWLLSSLLETVLAQVVGLGSSRSTWLALDKHFASKSRARILQIRRELQPIRKGNQTMAEYFLHAKTLADSLVAVGQPILDSDLQQMILNELDSTYDAIVTTLATIVDVVVMDDIHAHLLAFDMRVEAQSLAVEHPVANVAVYRHNISLKFGSMQNSPRSNYGNQNRNCI</sequence>
<dbReference type="EMBL" id="JACGCM010002085">
    <property type="protein sequence ID" value="KAF6145168.1"/>
    <property type="molecule type" value="Genomic_DNA"/>
</dbReference>
<organism evidence="1 2">
    <name type="scientific">Kingdonia uniflora</name>
    <dbReference type="NCBI Taxonomy" id="39325"/>
    <lineage>
        <taxon>Eukaryota</taxon>
        <taxon>Viridiplantae</taxon>
        <taxon>Streptophyta</taxon>
        <taxon>Embryophyta</taxon>
        <taxon>Tracheophyta</taxon>
        <taxon>Spermatophyta</taxon>
        <taxon>Magnoliopsida</taxon>
        <taxon>Ranunculales</taxon>
        <taxon>Circaeasteraceae</taxon>
        <taxon>Kingdonia</taxon>
    </lineage>
</organism>
<proteinExistence type="predicted"/>
<keyword evidence="2" id="KW-1185">Reference proteome</keyword>
<dbReference type="Proteomes" id="UP000541444">
    <property type="component" value="Unassembled WGS sequence"/>
</dbReference>
<dbReference type="AlphaFoldDB" id="A0A7J7LRJ8"/>
<name>A0A7J7LRJ8_9MAGN</name>
<evidence type="ECO:0008006" key="3">
    <source>
        <dbReference type="Google" id="ProtNLM"/>
    </source>
</evidence>
<reference evidence="1 2" key="1">
    <citation type="journal article" date="2020" name="IScience">
        <title>Genome Sequencing of the Endangered Kingdonia uniflora (Circaeasteraceae, Ranunculales) Reveals Potential Mechanisms of Evolutionary Specialization.</title>
        <authorList>
            <person name="Sun Y."/>
            <person name="Deng T."/>
            <person name="Zhang A."/>
            <person name="Moore M.J."/>
            <person name="Landis J.B."/>
            <person name="Lin N."/>
            <person name="Zhang H."/>
            <person name="Zhang X."/>
            <person name="Huang J."/>
            <person name="Zhang X."/>
            <person name="Sun H."/>
            <person name="Wang H."/>
        </authorList>
    </citation>
    <scope>NUCLEOTIDE SEQUENCE [LARGE SCALE GENOMIC DNA]</scope>
    <source>
        <strain evidence="1">TB1705</strain>
        <tissue evidence="1">Leaf</tissue>
    </source>
</reference>
<accession>A0A7J7LRJ8</accession>
<dbReference type="PANTHER" id="PTHR47481">
    <property type="match status" value="1"/>
</dbReference>
<evidence type="ECO:0000313" key="1">
    <source>
        <dbReference type="EMBL" id="KAF6145168.1"/>
    </source>
</evidence>
<dbReference type="OrthoDB" id="1845088at2759"/>
<gene>
    <name evidence="1" type="ORF">GIB67_020359</name>
</gene>
<dbReference type="PANTHER" id="PTHR47481:SF22">
    <property type="entry name" value="RETROTRANSPOSON GAG DOMAIN-CONTAINING PROTEIN"/>
    <property type="match status" value="1"/>
</dbReference>
<protein>
    <recommendedName>
        <fullName evidence="3">Retrovirus-related Pol polyprotein from transposon RE1</fullName>
    </recommendedName>
</protein>
<evidence type="ECO:0000313" key="2">
    <source>
        <dbReference type="Proteomes" id="UP000541444"/>
    </source>
</evidence>